<evidence type="ECO:0000313" key="5">
    <source>
        <dbReference type="Proteomes" id="UP000307217"/>
    </source>
</evidence>
<dbReference type="InterPro" id="IPR011644">
    <property type="entry name" value="Heme_NO-bd"/>
</dbReference>
<sequence length="183" mass="20558">MKGVIFRGLESLVIEKCGMAVWDTLLEKNAPEDRVYISVQSYPDDELVGLAQYVAVALQLPIAEVLKAFGEYLFGYLLPRHSTIIAKFDGFVSLIMSIDSVIHSEVAKLYQEPNLPKIRCKVIEDGLILMHYYSSRKLCLCAEGLIYGAAAHYNMTVTLKHIECMHKGADECAIEVRFKQVIV</sequence>
<dbReference type="Proteomes" id="UP000307164">
    <property type="component" value="Unassembled WGS sequence"/>
</dbReference>
<proteinExistence type="predicted"/>
<dbReference type="PANTHER" id="PTHR45655:SF13">
    <property type="entry name" value="SOLUBLE GUANYLATE CYCLASE GCY-32-RELATED"/>
    <property type="match status" value="1"/>
</dbReference>
<protein>
    <recommendedName>
        <fullName evidence="1">Heme NO-binding domain-containing protein</fullName>
    </recommendedName>
</protein>
<evidence type="ECO:0000313" key="2">
    <source>
        <dbReference type="EMBL" id="TMO69095.1"/>
    </source>
</evidence>
<dbReference type="GO" id="GO:0020037">
    <property type="term" value="F:heme binding"/>
    <property type="evidence" value="ECO:0007669"/>
    <property type="project" value="InterPro"/>
</dbReference>
<dbReference type="InterPro" id="IPR038158">
    <property type="entry name" value="H-NOX_domain_sf"/>
</dbReference>
<evidence type="ECO:0000259" key="1">
    <source>
        <dbReference type="Pfam" id="PF07700"/>
    </source>
</evidence>
<name>A0A5S3VBE9_9GAMM</name>
<accession>A0A5S3VBE9</accession>
<comment type="caution">
    <text evidence="2">The sequence shown here is derived from an EMBL/GenBank/DDBJ whole genome shotgun (WGS) entry which is preliminary data.</text>
</comment>
<dbReference type="Pfam" id="PF07700">
    <property type="entry name" value="HNOB"/>
    <property type="match status" value="1"/>
</dbReference>
<evidence type="ECO:0000313" key="4">
    <source>
        <dbReference type="Proteomes" id="UP000307164"/>
    </source>
</evidence>
<dbReference type="EMBL" id="PNBX01000024">
    <property type="protein sequence ID" value="TMO69095.1"/>
    <property type="molecule type" value="Genomic_DNA"/>
</dbReference>
<reference evidence="4 5" key="1">
    <citation type="submission" date="2018-01" db="EMBL/GenBank/DDBJ databases">
        <authorList>
            <person name="Paulsen S."/>
            <person name="Gram L.K."/>
        </authorList>
    </citation>
    <scope>NUCLEOTIDE SEQUENCE [LARGE SCALE GENOMIC DNA]</scope>
    <source>
        <strain evidence="2 5">S3790</strain>
        <strain evidence="3 4">S3895</strain>
    </source>
</reference>
<dbReference type="AlphaFoldDB" id="A0A5S3VBE9"/>
<dbReference type="EMBL" id="PNBW01000002">
    <property type="protein sequence ID" value="TMO79085.1"/>
    <property type="molecule type" value="Genomic_DNA"/>
</dbReference>
<dbReference type="OrthoDB" id="7266652at2"/>
<dbReference type="RefSeq" id="WP_138591102.1">
    <property type="nucleotide sequence ID" value="NZ_PNBW01000002.1"/>
</dbReference>
<dbReference type="SUPFAM" id="SSF111126">
    <property type="entry name" value="Ligand-binding domain in the NO signalling and Golgi transport"/>
    <property type="match status" value="1"/>
</dbReference>
<keyword evidence="4" id="KW-1185">Reference proteome</keyword>
<organism evidence="2 5">
    <name type="scientific">Pseudoalteromonas aurantia</name>
    <dbReference type="NCBI Taxonomy" id="43654"/>
    <lineage>
        <taxon>Bacteria</taxon>
        <taxon>Pseudomonadati</taxon>
        <taxon>Pseudomonadota</taxon>
        <taxon>Gammaproteobacteria</taxon>
        <taxon>Alteromonadales</taxon>
        <taxon>Pseudoalteromonadaceae</taxon>
        <taxon>Pseudoalteromonas</taxon>
    </lineage>
</organism>
<dbReference type="PANTHER" id="PTHR45655">
    <property type="entry name" value="GUANYLATE CYCLASE SOLUBLE SUBUNIT BETA-2"/>
    <property type="match status" value="1"/>
</dbReference>
<reference evidence="4 5" key="2">
    <citation type="submission" date="2019-06" db="EMBL/GenBank/DDBJ databases">
        <title>Co-occurence of chitin degradation, pigmentation and bioactivity in marine Pseudoalteromonas.</title>
        <authorList>
            <person name="Sonnenschein E.C."/>
            <person name="Bech P.K."/>
        </authorList>
    </citation>
    <scope>NUCLEOTIDE SEQUENCE [LARGE SCALE GENOMIC DNA]</scope>
    <source>
        <strain evidence="5">S3790</strain>
        <strain evidence="3 4">S3895</strain>
    </source>
</reference>
<reference evidence="2" key="3">
    <citation type="submission" date="2019-09" db="EMBL/GenBank/DDBJ databases">
        <title>Co-occurence of chitin degradation, pigmentation and bioactivity in marine Pseudoalteromonas.</title>
        <authorList>
            <person name="Sonnenschein E.C."/>
            <person name="Bech P.K."/>
        </authorList>
    </citation>
    <scope>NUCLEOTIDE SEQUENCE</scope>
    <source>
        <strain evidence="2">S3790</strain>
    </source>
</reference>
<dbReference type="Proteomes" id="UP000307217">
    <property type="component" value="Unassembled WGS sequence"/>
</dbReference>
<evidence type="ECO:0000313" key="3">
    <source>
        <dbReference type="EMBL" id="TMO79085.1"/>
    </source>
</evidence>
<feature type="domain" description="Heme NO-binding" evidence="1">
    <location>
        <begin position="2"/>
        <end position="161"/>
    </location>
</feature>
<gene>
    <name evidence="2" type="ORF">CWC19_06585</name>
    <name evidence="3" type="ORF">CWC20_00260</name>
</gene>
<dbReference type="InterPro" id="IPR024096">
    <property type="entry name" value="NO_sig/Golgi_transp_ligand-bd"/>
</dbReference>
<dbReference type="Gene3D" id="3.90.1520.10">
    <property type="entry name" value="H-NOX domain"/>
    <property type="match status" value="1"/>
</dbReference>